<dbReference type="EMBL" id="CP060713">
    <property type="protein sequence ID" value="QNN54478.1"/>
    <property type="molecule type" value="Genomic_DNA"/>
</dbReference>
<dbReference type="InterPro" id="IPR019587">
    <property type="entry name" value="Polyketide_cyclase/dehydratase"/>
</dbReference>
<proteinExistence type="predicted"/>
<dbReference type="InterPro" id="IPR023393">
    <property type="entry name" value="START-like_dom_sf"/>
</dbReference>
<gene>
    <name evidence="1" type="ORF">H9L09_09295</name>
</gene>
<dbReference type="KEGG" id="nmes:H9L09_09295"/>
<dbReference type="Proteomes" id="UP000515947">
    <property type="component" value="Chromosome"/>
</dbReference>
<keyword evidence="2" id="KW-1185">Reference proteome</keyword>
<dbReference type="Pfam" id="PF10604">
    <property type="entry name" value="Polyketide_cyc2"/>
    <property type="match status" value="1"/>
</dbReference>
<organism evidence="1 2">
    <name type="scientific">Nocardioides mesophilus</name>
    <dbReference type="NCBI Taxonomy" id="433659"/>
    <lineage>
        <taxon>Bacteria</taxon>
        <taxon>Bacillati</taxon>
        <taxon>Actinomycetota</taxon>
        <taxon>Actinomycetes</taxon>
        <taxon>Propionibacteriales</taxon>
        <taxon>Nocardioidaceae</taxon>
        <taxon>Nocardioides</taxon>
    </lineage>
</organism>
<name>A0A7G9RFV3_9ACTN</name>
<accession>A0A7G9RFV3</accession>
<protein>
    <submittedName>
        <fullName evidence="1">SRPBCC family protein</fullName>
    </submittedName>
</protein>
<evidence type="ECO:0000313" key="2">
    <source>
        <dbReference type="Proteomes" id="UP000515947"/>
    </source>
</evidence>
<reference evidence="1 2" key="1">
    <citation type="submission" date="2020-08" db="EMBL/GenBank/DDBJ databases">
        <title>Genome sequence of Nocardioides mesophilus KACC 16243T.</title>
        <authorList>
            <person name="Hyun D.-W."/>
            <person name="Bae J.-W."/>
        </authorList>
    </citation>
    <scope>NUCLEOTIDE SEQUENCE [LARGE SCALE GENOMIC DNA]</scope>
    <source>
        <strain evidence="1 2">KACC 16243</strain>
    </source>
</reference>
<dbReference type="Gene3D" id="3.30.530.20">
    <property type="match status" value="1"/>
</dbReference>
<dbReference type="CDD" id="cd07812">
    <property type="entry name" value="SRPBCC"/>
    <property type="match status" value="1"/>
</dbReference>
<evidence type="ECO:0000313" key="1">
    <source>
        <dbReference type="EMBL" id="QNN54478.1"/>
    </source>
</evidence>
<dbReference type="AlphaFoldDB" id="A0A7G9RFV3"/>
<dbReference type="SUPFAM" id="SSF55961">
    <property type="entry name" value="Bet v1-like"/>
    <property type="match status" value="1"/>
</dbReference>
<sequence>MSTTRRTMSCTPEDVFGVLSDGWTYVNWVVGAARVREVDDHFPAPGSKIHHSVGAWPLLISDNTEVEYVDAPHELRLRVRAWPTGEGRVTIKVQPTDEGCEVVMDEVAVSGPAGVVPQPLLDLVLHPRNIETLRRLAFLAERAAARP</sequence>